<dbReference type="AlphaFoldDB" id="A0A7T4A0W2"/>
<evidence type="ECO:0000259" key="3">
    <source>
        <dbReference type="Pfam" id="PF07331"/>
    </source>
</evidence>
<gene>
    <name evidence="4" type="ORF">I6H47_04520</name>
</gene>
<reference evidence="4 5" key="1">
    <citation type="submission" date="2020-12" db="EMBL/GenBank/DDBJ databases">
        <title>FDA dAtabase for Regulatory Grade micrObial Sequences (FDA-ARGOS): Supporting development and validation of Infectious Disease Dx tests.</title>
        <authorList>
            <person name="Sproer C."/>
            <person name="Gronow S."/>
            <person name="Severitt S."/>
            <person name="Schroder I."/>
            <person name="Tallon L."/>
            <person name="Sadzewicz L."/>
            <person name="Zhao X."/>
            <person name="Boylan J."/>
            <person name="Ott S."/>
            <person name="Bowen H."/>
            <person name="Vavikolanu K."/>
            <person name="Mehta A."/>
            <person name="Aluvathingal J."/>
            <person name="Nadendla S."/>
            <person name="Lowell S."/>
            <person name="Myers T."/>
            <person name="Yan Y."/>
            <person name="Sichtig H."/>
        </authorList>
    </citation>
    <scope>NUCLEOTIDE SEQUENCE [LARGE SCALE GENOMIC DNA]</scope>
    <source>
        <strain evidence="4 5">FDAARGOS_990</strain>
    </source>
</reference>
<keyword evidence="2" id="KW-1133">Transmembrane helix</keyword>
<sequence length="197" mass="20542">MTATRRDLVTGVVVAVIGVIYYIATFSIQETTDIVTPRTFPAIVGAGLIILGLFLAGQALWQGRTAAADAAAADAVPRDGVTADAAPGDTTAADATPADTAPGDTAPEPASGVVLPAPEDPPARRVVLQFALFFVYLAIVIPVGFLLSTAAFLMAVTSLYAPEKWIRNLLYSVLFSVIIYVAFVYGLQVYLPVGILG</sequence>
<feature type="transmembrane region" description="Helical" evidence="2">
    <location>
        <begin position="169"/>
        <end position="191"/>
    </location>
</feature>
<evidence type="ECO:0000256" key="1">
    <source>
        <dbReference type="SAM" id="MobiDB-lite"/>
    </source>
</evidence>
<dbReference type="Proteomes" id="UP000595374">
    <property type="component" value="Chromosome"/>
</dbReference>
<keyword evidence="2" id="KW-0472">Membrane</keyword>
<organism evidence="4 5">
    <name type="scientific">Brevibacterium casei</name>
    <dbReference type="NCBI Taxonomy" id="33889"/>
    <lineage>
        <taxon>Bacteria</taxon>
        <taxon>Bacillati</taxon>
        <taxon>Actinomycetota</taxon>
        <taxon>Actinomycetes</taxon>
        <taxon>Micrococcales</taxon>
        <taxon>Brevibacteriaceae</taxon>
        <taxon>Brevibacterium</taxon>
    </lineage>
</organism>
<feature type="transmembrane region" description="Helical" evidence="2">
    <location>
        <begin position="40"/>
        <end position="61"/>
    </location>
</feature>
<evidence type="ECO:0000256" key="2">
    <source>
        <dbReference type="SAM" id="Phobius"/>
    </source>
</evidence>
<feature type="domain" description="DUF1468" evidence="3">
    <location>
        <begin position="9"/>
        <end position="192"/>
    </location>
</feature>
<dbReference type="InterPro" id="IPR009936">
    <property type="entry name" value="DUF1468"/>
</dbReference>
<feature type="compositionally biased region" description="Low complexity" evidence="1">
    <location>
        <begin position="85"/>
        <end position="110"/>
    </location>
</feature>
<name>A0A7T4A0W2_9MICO</name>
<dbReference type="EMBL" id="CP065989">
    <property type="protein sequence ID" value="QQB15223.1"/>
    <property type="molecule type" value="Genomic_DNA"/>
</dbReference>
<evidence type="ECO:0000313" key="5">
    <source>
        <dbReference type="Proteomes" id="UP000595374"/>
    </source>
</evidence>
<feature type="region of interest" description="Disordered" evidence="1">
    <location>
        <begin position="85"/>
        <end position="113"/>
    </location>
</feature>
<evidence type="ECO:0000313" key="4">
    <source>
        <dbReference type="EMBL" id="QQB15223.1"/>
    </source>
</evidence>
<keyword evidence="2" id="KW-0812">Transmembrane</keyword>
<dbReference type="Pfam" id="PF07331">
    <property type="entry name" value="TctB"/>
    <property type="match status" value="1"/>
</dbReference>
<feature type="transmembrane region" description="Helical" evidence="2">
    <location>
        <begin position="130"/>
        <end position="157"/>
    </location>
</feature>
<accession>A0A7T4A0W2</accession>
<protein>
    <submittedName>
        <fullName evidence="4">Tripartite tricarboxylate transporter TctB family protein</fullName>
    </submittedName>
</protein>
<dbReference type="RefSeq" id="WP_198500245.1">
    <property type="nucleotide sequence ID" value="NZ_CP065989.1"/>
</dbReference>
<proteinExistence type="predicted"/>
<feature type="transmembrane region" description="Helical" evidence="2">
    <location>
        <begin position="7"/>
        <end position="28"/>
    </location>
</feature>